<dbReference type="Gramene" id="ONK56340">
    <property type="protein sequence ID" value="ONK56340"/>
    <property type="gene ID" value="A4U43_C10F7060"/>
</dbReference>
<accession>A0A5P1E171</accession>
<gene>
    <name evidence="1" type="ORF">A4U43_C10F7060</name>
</gene>
<dbReference type="Proteomes" id="UP000243459">
    <property type="component" value="Chromosome 10"/>
</dbReference>
<evidence type="ECO:0000313" key="2">
    <source>
        <dbReference type="Proteomes" id="UP000243459"/>
    </source>
</evidence>
<reference evidence="2" key="1">
    <citation type="journal article" date="2017" name="Nat. Commun.">
        <title>The asparagus genome sheds light on the origin and evolution of a young Y chromosome.</title>
        <authorList>
            <person name="Harkess A."/>
            <person name="Zhou J."/>
            <person name="Xu C."/>
            <person name="Bowers J.E."/>
            <person name="Van der Hulst R."/>
            <person name="Ayyampalayam S."/>
            <person name="Mercati F."/>
            <person name="Riccardi P."/>
            <person name="McKain M.R."/>
            <person name="Kakrana A."/>
            <person name="Tang H."/>
            <person name="Ray J."/>
            <person name="Groenendijk J."/>
            <person name="Arikit S."/>
            <person name="Mathioni S.M."/>
            <person name="Nakano M."/>
            <person name="Shan H."/>
            <person name="Telgmann-Rauber A."/>
            <person name="Kanno A."/>
            <person name="Yue Z."/>
            <person name="Chen H."/>
            <person name="Li W."/>
            <person name="Chen Y."/>
            <person name="Xu X."/>
            <person name="Zhang Y."/>
            <person name="Luo S."/>
            <person name="Chen H."/>
            <person name="Gao J."/>
            <person name="Mao Z."/>
            <person name="Pires J.C."/>
            <person name="Luo M."/>
            <person name="Kudrna D."/>
            <person name="Wing R.A."/>
            <person name="Meyers B.C."/>
            <person name="Yi K."/>
            <person name="Kong H."/>
            <person name="Lavrijsen P."/>
            <person name="Sunseri F."/>
            <person name="Falavigna A."/>
            <person name="Ye Y."/>
            <person name="Leebens-Mack J.H."/>
            <person name="Chen G."/>
        </authorList>
    </citation>
    <scope>NUCLEOTIDE SEQUENCE [LARGE SCALE GENOMIC DNA]</scope>
    <source>
        <strain evidence="2">cv. DH0086</strain>
    </source>
</reference>
<name>A0A5P1E171_ASPOF</name>
<evidence type="ECO:0000313" key="1">
    <source>
        <dbReference type="EMBL" id="ONK56340.1"/>
    </source>
</evidence>
<dbReference type="AlphaFoldDB" id="A0A5P1E171"/>
<protein>
    <submittedName>
        <fullName evidence="1">Uncharacterized protein</fullName>
    </submittedName>
</protein>
<keyword evidence="2" id="KW-1185">Reference proteome</keyword>
<proteinExistence type="predicted"/>
<dbReference type="EMBL" id="CM007390">
    <property type="protein sequence ID" value="ONK56340.1"/>
    <property type="molecule type" value="Genomic_DNA"/>
</dbReference>
<sequence length="110" mass="12332">MLQICERHLMFYRRDIVVVVLLGIIVALLRPIEHEGDIGITIPKTKSEASPSLFENGELGVCNDLRHNLIVSNWIASIHSWLLPTNGCVCQKHASLWSHKSHHVRSGCDG</sequence>
<organism evidence="1 2">
    <name type="scientific">Asparagus officinalis</name>
    <name type="common">Garden asparagus</name>
    <dbReference type="NCBI Taxonomy" id="4686"/>
    <lineage>
        <taxon>Eukaryota</taxon>
        <taxon>Viridiplantae</taxon>
        <taxon>Streptophyta</taxon>
        <taxon>Embryophyta</taxon>
        <taxon>Tracheophyta</taxon>
        <taxon>Spermatophyta</taxon>
        <taxon>Magnoliopsida</taxon>
        <taxon>Liliopsida</taxon>
        <taxon>Asparagales</taxon>
        <taxon>Asparagaceae</taxon>
        <taxon>Asparagoideae</taxon>
        <taxon>Asparagus</taxon>
    </lineage>
</organism>